<comment type="caution">
    <text evidence="8">The sequence shown here is derived from an EMBL/GenBank/DDBJ whole genome shotgun (WGS) entry which is preliminary data.</text>
</comment>
<evidence type="ECO:0000256" key="3">
    <source>
        <dbReference type="ARBA" id="ARBA00022781"/>
    </source>
</evidence>
<dbReference type="GO" id="GO:0005886">
    <property type="term" value="C:plasma membrane"/>
    <property type="evidence" value="ECO:0007669"/>
    <property type="project" value="UniProtKB-SubCell"/>
</dbReference>
<dbReference type="PANTHER" id="PTHR11910">
    <property type="entry name" value="ATP SYNTHASE DELTA CHAIN"/>
    <property type="match status" value="1"/>
</dbReference>
<dbReference type="Pfam" id="PF00213">
    <property type="entry name" value="OSCP"/>
    <property type="match status" value="1"/>
</dbReference>
<keyword evidence="5 7" id="KW-0472">Membrane</keyword>
<dbReference type="STRING" id="1121097.GCA_000428125_00979"/>
<dbReference type="NCBIfam" id="TIGR01145">
    <property type="entry name" value="ATP_synt_delta"/>
    <property type="match status" value="1"/>
</dbReference>
<evidence type="ECO:0000313" key="8">
    <source>
        <dbReference type="EMBL" id="GAK37760.1"/>
    </source>
</evidence>
<dbReference type="OrthoDB" id="9802471at2"/>
<dbReference type="Gene3D" id="1.10.520.20">
    <property type="entry name" value="N-terminal domain of the delta subunit of the F1F0-ATP synthase"/>
    <property type="match status" value="1"/>
</dbReference>
<gene>
    <name evidence="7" type="primary">atpH</name>
    <name evidence="8" type="ORF">JCM15093_3034</name>
</gene>
<keyword evidence="4 7" id="KW-0406">Ion transport</keyword>
<reference evidence="8 9" key="1">
    <citation type="journal article" date="2015" name="Microbes Environ.">
        <title>Distribution and evolution of nitrogen fixation genes in the phylum bacteroidetes.</title>
        <authorList>
            <person name="Inoue J."/>
            <person name="Oshima K."/>
            <person name="Suda W."/>
            <person name="Sakamoto M."/>
            <person name="Iino T."/>
            <person name="Noda S."/>
            <person name="Hongoh Y."/>
            <person name="Hattori M."/>
            <person name="Ohkuma M."/>
        </authorList>
    </citation>
    <scope>NUCLEOTIDE SEQUENCE [LARGE SCALE GENOMIC DNA]</scope>
    <source>
        <strain evidence="8 9">JCM 15093</strain>
    </source>
</reference>
<dbReference type="EMBL" id="BAJS01000028">
    <property type="protein sequence ID" value="GAK37760.1"/>
    <property type="molecule type" value="Genomic_DNA"/>
</dbReference>
<keyword evidence="6 7" id="KW-0066">ATP synthesis</keyword>
<dbReference type="RefSeq" id="WP_024997347.1">
    <property type="nucleotide sequence ID" value="NZ_BAJS01000028.1"/>
</dbReference>
<evidence type="ECO:0000256" key="6">
    <source>
        <dbReference type="ARBA" id="ARBA00023310"/>
    </source>
</evidence>
<dbReference type="eggNOG" id="COG0712">
    <property type="taxonomic scope" value="Bacteria"/>
</dbReference>
<evidence type="ECO:0000313" key="9">
    <source>
        <dbReference type="Proteomes" id="UP000027601"/>
    </source>
</evidence>
<keyword evidence="3 7" id="KW-0375">Hydrogen ion transport</keyword>
<dbReference type="PRINTS" id="PR00125">
    <property type="entry name" value="ATPASEDELTA"/>
</dbReference>
<comment type="subcellular location">
    <subcellularLocation>
        <location evidence="7">Cell membrane</location>
        <topology evidence="7">Peripheral membrane protein</topology>
    </subcellularLocation>
    <subcellularLocation>
        <location evidence="1">Membrane</location>
    </subcellularLocation>
</comment>
<keyword evidence="2 7" id="KW-0813">Transport</keyword>
<accession>A0A069D5Y7</accession>
<dbReference type="AlphaFoldDB" id="A0A069D5Y7"/>
<evidence type="ECO:0000256" key="1">
    <source>
        <dbReference type="ARBA" id="ARBA00004370"/>
    </source>
</evidence>
<evidence type="ECO:0000256" key="7">
    <source>
        <dbReference type="HAMAP-Rule" id="MF_01416"/>
    </source>
</evidence>
<evidence type="ECO:0000256" key="2">
    <source>
        <dbReference type="ARBA" id="ARBA00022448"/>
    </source>
</evidence>
<dbReference type="NCBIfam" id="NF009964">
    <property type="entry name" value="PRK13429.1-3"/>
    <property type="match status" value="1"/>
</dbReference>
<organism evidence="8 9">
    <name type="scientific">Bacteroides graminisolvens DSM 19988 = JCM 15093</name>
    <dbReference type="NCBI Taxonomy" id="1121097"/>
    <lineage>
        <taxon>Bacteria</taxon>
        <taxon>Pseudomonadati</taxon>
        <taxon>Bacteroidota</taxon>
        <taxon>Bacteroidia</taxon>
        <taxon>Bacteroidales</taxon>
        <taxon>Bacteroidaceae</taxon>
        <taxon>Bacteroides</taxon>
    </lineage>
</organism>
<keyword evidence="9" id="KW-1185">Reference proteome</keyword>
<dbReference type="Proteomes" id="UP000027601">
    <property type="component" value="Unassembled WGS sequence"/>
</dbReference>
<dbReference type="GO" id="GO:0045259">
    <property type="term" value="C:proton-transporting ATP synthase complex"/>
    <property type="evidence" value="ECO:0007669"/>
    <property type="project" value="UniProtKB-KW"/>
</dbReference>
<evidence type="ECO:0000256" key="5">
    <source>
        <dbReference type="ARBA" id="ARBA00023136"/>
    </source>
</evidence>
<dbReference type="HAMAP" id="MF_01416">
    <property type="entry name" value="ATP_synth_delta_bact"/>
    <property type="match status" value="1"/>
</dbReference>
<sequence length="186" mass="21393">MDIGIISMRYAKALLAYAREHKAERVVYKELKALSQSFETHPALKKTLDNPVLPAEVKLKLLCSAVSDTCDVSEQYKRFMQLVLKERRENFLQFMCMTYIGLYRKLRHIGVGKLITAVPVDDDTRERIKTAAAERLHARMELQTAVDPSIEGGFIFDINGYRLDASIATQLKKVKQQYIDKNRRIV</sequence>
<keyword evidence="7" id="KW-1003">Cell membrane</keyword>
<protein>
    <recommendedName>
        <fullName evidence="7">ATP synthase subunit delta</fullName>
    </recommendedName>
    <alternativeName>
        <fullName evidence="7">ATP synthase F(1) sector subunit delta</fullName>
    </alternativeName>
    <alternativeName>
        <fullName evidence="7">F-type ATPase subunit delta</fullName>
        <shortName evidence="7">F-ATPase subunit delta</shortName>
    </alternativeName>
</protein>
<name>A0A069D5Y7_9BACE</name>
<keyword evidence="7" id="KW-0139">CF(1)</keyword>
<dbReference type="GO" id="GO:0046933">
    <property type="term" value="F:proton-transporting ATP synthase activity, rotational mechanism"/>
    <property type="evidence" value="ECO:0007669"/>
    <property type="project" value="UniProtKB-UniRule"/>
</dbReference>
<dbReference type="InterPro" id="IPR026015">
    <property type="entry name" value="ATP_synth_OSCP/delta_N_sf"/>
</dbReference>
<dbReference type="SUPFAM" id="SSF47928">
    <property type="entry name" value="N-terminal domain of the delta subunit of the F1F0-ATP synthase"/>
    <property type="match status" value="1"/>
</dbReference>
<comment type="function">
    <text evidence="7">This protein is part of the stalk that links CF(0) to CF(1). It either transmits conformational changes from CF(0) to CF(1) or is implicated in proton conduction.</text>
</comment>
<comment type="function">
    <text evidence="7">F(1)F(0) ATP synthase produces ATP from ADP in the presence of a proton or sodium gradient. F-type ATPases consist of two structural domains, F(1) containing the extramembraneous catalytic core and F(0) containing the membrane proton channel, linked together by a central stalk and a peripheral stalk. During catalysis, ATP synthesis in the catalytic domain of F(1) is coupled via a rotary mechanism of the central stalk subunits to proton translocation.</text>
</comment>
<comment type="similarity">
    <text evidence="7">Belongs to the ATPase delta chain family.</text>
</comment>
<dbReference type="InterPro" id="IPR000711">
    <property type="entry name" value="ATPase_OSCP/dsu"/>
</dbReference>
<proteinExistence type="inferred from homology"/>
<evidence type="ECO:0000256" key="4">
    <source>
        <dbReference type="ARBA" id="ARBA00023065"/>
    </source>
</evidence>